<protein>
    <submittedName>
        <fullName evidence="2">Uncharacterized protein</fullName>
    </submittedName>
</protein>
<evidence type="ECO:0000313" key="2">
    <source>
        <dbReference type="EMBL" id="CAE8641057.1"/>
    </source>
</evidence>
<organism evidence="2 3">
    <name type="scientific">Polarella glacialis</name>
    <name type="common">Dinoflagellate</name>
    <dbReference type="NCBI Taxonomy" id="89957"/>
    <lineage>
        <taxon>Eukaryota</taxon>
        <taxon>Sar</taxon>
        <taxon>Alveolata</taxon>
        <taxon>Dinophyceae</taxon>
        <taxon>Suessiales</taxon>
        <taxon>Suessiaceae</taxon>
        <taxon>Polarella</taxon>
    </lineage>
</organism>
<dbReference type="EMBL" id="CAJNNV010032794">
    <property type="protein sequence ID" value="CAE8641057.1"/>
    <property type="molecule type" value="Genomic_DNA"/>
</dbReference>
<feature type="chain" id="PRO_5033015788" evidence="1">
    <location>
        <begin position="19"/>
        <end position="123"/>
    </location>
</feature>
<dbReference type="AlphaFoldDB" id="A0A813HU87"/>
<accession>A0A813HU87</accession>
<comment type="caution">
    <text evidence="2">The sequence shown here is derived from an EMBL/GenBank/DDBJ whole genome shotgun (WGS) entry which is preliminary data.</text>
</comment>
<sequence>MTKFVLIAALGAIARVSAAGPAAVNLGKAGSNVSAEEAEECSHMQRAHAKSVGEAVKDDAYHFELDIQAGPGVTITGKAFIPDSDNSPNGCGAGYAKCTCAYTDEGFKMRGWGTQGTATGLEF</sequence>
<gene>
    <name evidence="2" type="ORF">PGLA1383_LOCUS55782</name>
</gene>
<keyword evidence="1" id="KW-0732">Signal</keyword>
<feature type="signal peptide" evidence="1">
    <location>
        <begin position="1"/>
        <end position="18"/>
    </location>
</feature>
<name>A0A813HU87_POLGL</name>
<evidence type="ECO:0000313" key="3">
    <source>
        <dbReference type="Proteomes" id="UP000654075"/>
    </source>
</evidence>
<evidence type="ECO:0000256" key="1">
    <source>
        <dbReference type="SAM" id="SignalP"/>
    </source>
</evidence>
<keyword evidence="3" id="KW-1185">Reference proteome</keyword>
<dbReference type="Proteomes" id="UP000654075">
    <property type="component" value="Unassembled WGS sequence"/>
</dbReference>
<proteinExistence type="predicted"/>
<reference evidence="2" key="1">
    <citation type="submission" date="2021-02" db="EMBL/GenBank/DDBJ databases">
        <authorList>
            <person name="Dougan E. K."/>
            <person name="Rhodes N."/>
            <person name="Thang M."/>
            <person name="Chan C."/>
        </authorList>
    </citation>
    <scope>NUCLEOTIDE SEQUENCE</scope>
</reference>